<gene>
    <name evidence="3" type="ORF">HT576_07610</name>
</gene>
<evidence type="ECO:0000313" key="4">
    <source>
        <dbReference type="Proteomes" id="UP000728647"/>
    </source>
</evidence>
<keyword evidence="1" id="KW-0472">Membrane</keyword>
<dbReference type="RefSeq" id="WP_174701665.1">
    <property type="nucleotide sequence ID" value="NZ_JABURA010000001.1"/>
</dbReference>
<evidence type="ECO:0000256" key="1">
    <source>
        <dbReference type="SAM" id="Phobius"/>
    </source>
</evidence>
<dbReference type="Proteomes" id="UP000728647">
    <property type="component" value="Unassembled WGS sequence"/>
</dbReference>
<reference evidence="3" key="1">
    <citation type="submission" date="2020-06" db="EMBL/GenBank/DDBJ databases">
        <title>Haloterrigena sp. nov., an extremely halophilic archaeon isolated from a saline sediment.</title>
        <authorList>
            <person name="Liu B.-B."/>
        </authorList>
    </citation>
    <scope>NUCLEOTIDE SEQUENCE</scope>
    <source>
        <strain evidence="3">SYSU A121-1</strain>
    </source>
</reference>
<protein>
    <submittedName>
        <fullName evidence="3">PH domain-containing protein</fullName>
    </submittedName>
</protein>
<keyword evidence="1" id="KW-0812">Transmembrane</keyword>
<feature type="transmembrane region" description="Helical" evidence="1">
    <location>
        <begin position="188"/>
        <end position="206"/>
    </location>
</feature>
<keyword evidence="1" id="KW-1133">Transmembrane helix</keyword>
<dbReference type="AlphaFoldDB" id="A0A8J8GKG5"/>
<feature type="transmembrane region" description="Helical" evidence="1">
    <location>
        <begin position="88"/>
        <end position="107"/>
    </location>
</feature>
<feature type="transmembrane region" description="Helical" evidence="1">
    <location>
        <begin position="47"/>
        <end position="67"/>
    </location>
</feature>
<feature type="transmembrane region" description="Helical" evidence="1">
    <location>
        <begin position="113"/>
        <end position="131"/>
    </location>
</feature>
<feature type="transmembrane region" description="Helical" evidence="1">
    <location>
        <begin position="21"/>
        <end position="41"/>
    </location>
</feature>
<accession>A0A8J8GKG5</accession>
<proteinExistence type="predicted"/>
<organism evidence="3 4">
    <name type="scientific">Haloterrigena gelatinilytica</name>
    <dbReference type="NCBI Taxonomy" id="2741724"/>
    <lineage>
        <taxon>Archaea</taxon>
        <taxon>Methanobacteriati</taxon>
        <taxon>Methanobacteriota</taxon>
        <taxon>Stenosarchaea group</taxon>
        <taxon>Halobacteria</taxon>
        <taxon>Halobacteriales</taxon>
        <taxon>Natrialbaceae</taxon>
        <taxon>Haloterrigena</taxon>
    </lineage>
</organism>
<dbReference type="Pfam" id="PF10756">
    <property type="entry name" value="bPH_6"/>
    <property type="match status" value="1"/>
</dbReference>
<dbReference type="OrthoDB" id="170058at2157"/>
<dbReference type="EMBL" id="JABURA010000001">
    <property type="protein sequence ID" value="NUB90885.1"/>
    <property type="molecule type" value="Genomic_DNA"/>
</dbReference>
<comment type="caution">
    <text evidence="3">The sequence shown here is derived from an EMBL/GenBank/DDBJ whole genome shotgun (WGS) entry which is preliminary data.</text>
</comment>
<dbReference type="InterPro" id="IPR019692">
    <property type="entry name" value="CFP-6_PH"/>
</dbReference>
<feature type="transmembrane region" description="Helical" evidence="1">
    <location>
        <begin position="159"/>
        <end position="182"/>
    </location>
</feature>
<evidence type="ECO:0000259" key="2">
    <source>
        <dbReference type="Pfam" id="PF10756"/>
    </source>
</evidence>
<feature type="domain" description="Low molecular weight protein antigen 6 PH" evidence="2">
    <location>
        <begin position="222"/>
        <end position="256"/>
    </location>
</feature>
<name>A0A8J8GKG5_9EURY</name>
<sequence>MASHERRPPLEFDEPDTGFQAGFGFYVGLVAAGVAASAGLLAGASTATLLGILPSTVTAVAIAGHILTRRARGLPERIGRSRWRRLACYAPPIAFAATLAAPLVTSIEATGRFVALMLVVTLVTGVTAYGVDRMARNRYIDALTADEPTAVWTWRRTGLTAGGIVFGACLVITIGGGLYSTIAWGLSVGPFMVFYGLIFLLQWYGIGGDWHNFDQNEQATPPTIRAHEAGLVVERSVSSTFVPWDDVADVRLTDDELVFERRWLDLRCDRAAIDDPEATFEGIQRARGRADATRQPNLAD</sequence>
<evidence type="ECO:0000313" key="3">
    <source>
        <dbReference type="EMBL" id="NUB90885.1"/>
    </source>
</evidence>